<protein>
    <submittedName>
        <fullName evidence="2">Uncharacterized protein</fullName>
    </submittedName>
</protein>
<evidence type="ECO:0000313" key="2">
    <source>
        <dbReference type="EMBL" id="KAA1110679.1"/>
    </source>
</evidence>
<feature type="region of interest" description="Disordered" evidence="1">
    <location>
        <begin position="1"/>
        <end position="23"/>
    </location>
</feature>
<accession>A0A5B0QC32</accession>
<reference evidence="2 3" key="1">
    <citation type="submission" date="2019-05" db="EMBL/GenBank/DDBJ databases">
        <title>Emergence of the Ug99 lineage of the wheat stem rust pathogen through somatic hybridization.</title>
        <authorList>
            <person name="Li F."/>
            <person name="Upadhyaya N.M."/>
            <person name="Sperschneider J."/>
            <person name="Matny O."/>
            <person name="Nguyen-Phuc H."/>
            <person name="Mago R."/>
            <person name="Raley C."/>
            <person name="Miller M.E."/>
            <person name="Silverstein K.A.T."/>
            <person name="Henningsen E."/>
            <person name="Hirsch C.D."/>
            <person name="Visser B."/>
            <person name="Pretorius Z.A."/>
            <person name="Steffenson B.J."/>
            <person name="Schwessinger B."/>
            <person name="Dodds P.N."/>
            <person name="Figueroa M."/>
        </authorList>
    </citation>
    <scope>NUCLEOTIDE SEQUENCE [LARGE SCALE GENOMIC DNA]</scope>
    <source>
        <strain evidence="2">21-0</strain>
    </source>
</reference>
<dbReference type="Proteomes" id="UP000324748">
    <property type="component" value="Unassembled WGS sequence"/>
</dbReference>
<sequence length="383" mass="41806">MTIPAASSQGEHDVCTGSDSTSKPYRSAISPPFAANGWLTFLGTLNLDSIHETSLCHEVRVASDSWDILPDPIHRHTLSPIMTGTRRLLQPDSGLSIWVTGYVFVVIHSTKISTAWSLVFRFTKCPADLFLKARYLSAFPPLSLLFCLEVHSSSVSHTPVPYYFPRCHPLPPPRTPHVTPPTPVGPSTPPAARKQVSHRRFRLWSAPNPASAPRCSPLFVAPPQYTLNPRSAVGRDPRCLPVPGFPAVSFLEPCAFGLLFSAFPRLGKLDFPLMHHSFPQPACVASAPRAFRISAASIPHAPNKPGQGFGQDWLMVGKGRYALALLDFPHGTNLGEWQDASPNFMVEDSSYRILQCCLTSSTNAEGVVIKQHLSIASNTDLTA</sequence>
<name>A0A5B0QC32_PUCGR</name>
<comment type="caution">
    <text evidence="2">The sequence shown here is derived from an EMBL/GenBank/DDBJ whole genome shotgun (WGS) entry which is preliminary data.</text>
</comment>
<keyword evidence="3" id="KW-1185">Reference proteome</keyword>
<dbReference type="AlphaFoldDB" id="A0A5B0QC32"/>
<evidence type="ECO:0000256" key="1">
    <source>
        <dbReference type="SAM" id="MobiDB-lite"/>
    </source>
</evidence>
<gene>
    <name evidence="2" type="ORF">PGT21_029421</name>
</gene>
<evidence type="ECO:0000313" key="3">
    <source>
        <dbReference type="Proteomes" id="UP000324748"/>
    </source>
</evidence>
<organism evidence="2 3">
    <name type="scientific">Puccinia graminis f. sp. tritici</name>
    <dbReference type="NCBI Taxonomy" id="56615"/>
    <lineage>
        <taxon>Eukaryota</taxon>
        <taxon>Fungi</taxon>
        <taxon>Dikarya</taxon>
        <taxon>Basidiomycota</taxon>
        <taxon>Pucciniomycotina</taxon>
        <taxon>Pucciniomycetes</taxon>
        <taxon>Pucciniales</taxon>
        <taxon>Pucciniaceae</taxon>
        <taxon>Puccinia</taxon>
    </lineage>
</organism>
<dbReference type="EMBL" id="VSWC01000027">
    <property type="protein sequence ID" value="KAA1110679.1"/>
    <property type="molecule type" value="Genomic_DNA"/>
</dbReference>
<proteinExistence type="predicted"/>